<dbReference type="AlphaFoldDB" id="A0A0G1WF24"/>
<reference evidence="1 2" key="1">
    <citation type="journal article" date="2015" name="Nature">
        <title>rRNA introns, odd ribosomes, and small enigmatic genomes across a large radiation of phyla.</title>
        <authorList>
            <person name="Brown C.T."/>
            <person name="Hug L.A."/>
            <person name="Thomas B.C."/>
            <person name="Sharon I."/>
            <person name="Castelle C.J."/>
            <person name="Singh A."/>
            <person name="Wilkins M.J."/>
            <person name="Williams K.H."/>
            <person name="Banfield J.F."/>
        </authorList>
    </citation>
    <scope>NUCLEOTIDE SEQUENCE [LARGE SCALE GENOMIC DNA]</scope>
</reference>
<dbReference type="InterPro" id="IPR042184">
    <property type="entry name" value="YqeY/Aim41_N"/>
</dbReference>
<dbReference type="EMBL" id="LCQN01000004">
    <property type="protein sequence ID" value="KKW17396.1"/>
    <property type="molecule type" value="Genomic_DNA"/>
</dbReference>
<protein>
    <recommendedName>
        <fullName evidence="3">GatB/YqeY domain-containing protein</fullName>
    </recommendedName>
</protein>
<dbReference type="Pfam" id="PF09424">
    <property type="entry name" value="YqeY"/>
    <property type="match status" value="1"/>
</dbReference>
<gene>
    <name evidence="1" type="ORF">UY58_C0004G0020</name>
</gene>
<evidence type="ECO:0000313" key="1">
    <source>
        <dbReference type="EMBL" id="KKW17396.1"/>
    </source>
</evidence>
<dbReference type="Gene3D" id="1.10.1510.10">
    <property type="entry name" value="Uncharacterised protein YqeY/AIM41 PF09424, N-terminal domain"/>
    <property type="match status" value="1"/>
</dbReference>
<dbReference type="InterPro" id="IPR003789">
    <property type="entry name" value="Asn/Gln_tRNA_amidoTrase-B-like"/>
</dbReference>
<proteinExistence type="predicted"/>
<evidence type="ECO:0000313" key="2">
    <source>
        <dbReference type="Proteomes" id="UP000033982"/>
    </source>
</evidence>
<dbReference type="Gene3D" id="1.10.10.410">
    <property type="match status" value="1"/>
</dbReference>
<dbReference type="InterPro" id="IPR023168">
    <property type="entry name" value="GatB_Yqey_C_2"/>
</dbReference>
<dbReference type="Proteomes" id="UP000033982">
    <property type="component" value="Unassembled WGS sequence"/>
</dbReference>
<accession>A0A0G1WF24</accession>
<sequence length="155" mass="17100">MNFIQTIEEDYKRAFRQQDKLFVAVLRLVKTALTNAEIEKRAKVGSREATLTDEEALATVKRHIKQLEEAGELFRQGGREDLLKQNEAELLVLKKYVPASLPEETVREAVKKVLAGLPKAGPGDFGKIMGLAMKELAGKADGALVGKIVKEILGN</sequence>
<dbReference type="SUPFAM" id="SSF89095">
    <property type="entry name" value="GatB/YqeY motif"/>
    <property type="match status" value="1"/>
</dbReference>
<comment type="caution">
    <text evidence="1">The sequence shown here is derived from an EMBL/GenBank/DDBJ whole genome shotgun (WGS) entry which is preliminary data.</text>
</comment>
<dbReference type="InterPro" id="IPR019004">
    <property type="entry name" value="YqeY/Aim41"/>
</dbReference>
<dbReference type="PANTHER" id="PTHR28055:SF1">
    <property type="entry name" value="ALTERED INHERITANCE OF MITOCHONDRIA PROTEIN 41, MITOCHONDRIAL"/>
    <property type="match status" value="1"/>
</dbReference>
<name>A0A0G1WF24_9BACT</name>
<evidence type="ECO:0008006" key="3">
    <source>
        <dbReference type="Google" id="ProtNLM"/>
    </source>
</evidence>
<organism evidence="1 2">
    <name type="scientific">Candidatus Magasanikbacteria bacterium GW2011_GWA2_50_22</name>
    <dbReference type="NCBI Taxonomy" id="1619043"/>
    <lineage>
        <taxon>Bacteria</taxon>
        <taxon>Candidatus Magasanikiibacteriota</taxon>
    </lineage>
</organism>
<dbReference type="GO" id="GO:0016884">
    <property type="term" value="F:carbon-nitrogen ligase activity, with glutamine as amido-N-donor"/>
    <property type="evidence" value="ECO:0007669"/>
    <property type="project" value="InterPro"/>
</dbReference>
<dbReference type="PANTHER" id="PTHR28055">
    <property type="entry name" value="ALTERED INHERITANCE OF MITOCHONDRIA PROTEIN 41, MITOCHONDRIAL"/>
    <property type="match status" value="1"/>
</dbReference>